<dbReference type="OrthoDB" id="2384285at2759"/>
<protein>
    <submittedName>
        <fullName evidence="1">Uncharacterized protein</fullName>
    </submittedName>
</protein>
<sequence length="168" mass="19168">MQKECRLQHENKGINYLLESVKKRLISGYDVSKISDMQALTDIMVMLCICLAELKTLCIVANGKVTGYVKNRNQEDLPQVFRSMEKSEERARQLLSWVQNAISSRQLRDPSIAEVKWLNTFLKNHDLLPCKIEIVFVVVVHEAKNLSNAITITSEALWHSPDNNTSPV</sequence>
<comment type="caution">
    <text evidence="1">The sequence shown here is derived from an EMBL/GenBank/DDBJ whole genome shotgun (WGS) entry which is preliminary data.</text>
</comment>
<evidence type="ECO:0000313" key="1">
    <source>
        <dbReference type="EMBL" id="EXX67177.1"/>
    </source>
</evidence>
<keyword evidence="2" id="KW-1185">Reference proteome</keyword>
<accession>A0A015JCG0</accession>
<name>A0A015JCG0_RHIIW</name>
<dbReference type="AlphaFoldDB" id="A0A015JCG0"/>
<dbReference type="HOGENOM" id="CLU_116107_0_0_1"/>
<dbReference type="Proteomes" id="UP000022910">
    <property type="component" value="Unassembled WGS sequence"/>
</dbReference>
<evidence type="ECO:0000313" key="2">
    <source>
        <dbReference type="Proteomes" id="UP000022910"/>
    </source>
</evidence>
<dbReference type="EMBL" id="JEMT01017940">
    <property type="protein sequence ID" value="EXX67177.1"/>
    <property type="molecule type" value="Genomic_DNA"/>
</dbReference>
<organism evidence="1 2">
    <name type="scientific">Rhizophagus irregularis (strain DAOM 197198w)</name>
    <name type="common">Glomus intraradices</name>
    <dbReference type="NCBI Taxonomy" id="1432141"/>
    <lineage>
        <taxon>Eukaryota</taxon>
        <taxon>Fungi</taxon>
        <taxon>Fungi incertae sedis</taxon>
        <taxon>Mucoromycota</taxon>
        <taxon>Glomeromycotina</taxon>
        <taxon>Glomeromycetes</taxon>
        <taxon>Glomerales</taxon>
        <taxon>Glomeraceae</taxon>
        <taxon>Rhizophagus</taxon>
    </lineage>
</organism>
<reference evidence="1 2" key="1">
    <citation type="submission" date="2014-02" db="EMBL/GenBank/DDBJ databases">
        <title>Single nucleus genome sequencing reveals high similarity among nuclei of an endomycorrhizal fungus.</title>
        <authorList>
            <person name="Lin K."/>
            <person name="Geurts R."/>
            <person name="Zhang Z."/>
            <person name="Limpens E."/>
            <person name="Saunders D.G."/>
            <person name="Mu D."/>
            <person name="Pang E."/>
            <person name="Cao H."/>
            <person name="Cha H."/>
            <person name="Lin T."/>
            <person name="Zhou Q."/>
            <person name="Shang Y."/>
            <person name="Li Y."/>
            <person name="Ivanov S."/>
            <person name="Sharma T."/>
            <person name="Velzen R.V."/>
            <person name="Ruijter N.D."/>
            <person name="Aanen D.K."/>
            <person name="Win J."/>
            <person name="Kamoun S."/>
            <person name="Bisseling T."/>
            <person name="Huang S."/>
        </authorList>
    </citation>
    <scope>NUCLEOTIDE SEQUENCE [LARGE SCALE GENOMIC DNA]</scope>
    <source>
        <strain evidence="2">DAOM197198w</strain>
    </source>
</reference>
<proteinExistence type="predicted"/>
<gene>
    <name evidence="1" type="ORF">RirG_116740</name>
</gene>